<dbReference type="Pfam" id="PF23465">
    <property type="entry name" value="DUF7131"/>
    <property type="match status" value="1"/>
</dbReference>
<feature type="compositionally biased region" description="Pro residues" evidence="1">
    <location>
        <begin position="138"/>
        <end position="152"/>
    </location>
</feature>
<organism evidence="3 4">
    <name type="scientific">Gnomoniopsis smithogilvyi</name>
    <dbReference type="NCBI Taxonomy" id="1191159"/>
    <lineage>
        <taxon>Eukaryota</taxon>
        <taxon>Fungi</taxon>
        <taxon>Dikarya</taxon>
        <taxon>Ascomycota</taxon>
        <taxon>Pezizomycotina</taxon>
        <taxon>Sordariomycetes</taxon>
        <taxon>Sordariomycetidae</taxon>
        <taxon>Diaporthales</taxon>
        <taxon>Gnomoniaceae</taxon>
        <taxon>Gnomoniopsis</taxon>
    </lineage>
</organism>
<gene>
    <name evidence="3" type="ORF">N0V93_000488</name>
</gene>
<dbReference type="InterPro" id="IPR058055">
    <property type="entry name" value="PA-PLA1"/>
</dbReference>
<feature type="compositionally biased region" description="Basic and acidic residues" evidence="1">
    <location>
        <begin position="964"/>
        <end position="980"/>
    </location>
</feature>
<dbReference type="GO" id="GO:0046872">
    <property type="term" value="F:metal ion binding"/>
    <property type="evidence" value="ECO:0007669"/>
    <property type="project" value="InterPro"/>
</dbReference>
<dbReference type="PROSITE" id="PS51043">
    <property type="entry name" value="DDHD"/>
    <property type="match status" value="1"/>
</dbReference>
<dbReference type="PANTHER" id="PTHR23509">
    <property type="entry name" value="PA-PL1 PHOSPHOLIPASE FAMILY"/>
    <property type="match status" value="1"/>
</dbReference>
<dbReference type="EMBL" id="JAPEVB010000001">
    <property type="protein sequence ID" value="KAJ4396269.1"/>
    <property type="molecule type" value="Genomic_DNA"/>
</dbReference>
<feature type="compositionally biased region" description="Polar residues" evidence="1">
    <location>
        <begin position="501"/>
        <end position="512"/>
    </location>
</feature>
<keyword evidence="4" id="KW-1185">Reference proteome</keyword>
<dbReference type="PANTHER" id="PTHR23509:SF10">
    <property type="entry name" value="LD21067P"/>
    <property type="match status" value="1"/>
</dbReference>
<accession>A0A9W8Z3S0</accession>
<dbReference type="Pfam" id="PF02862">
    <property type="entry name" value="DDHD"/>
    <property type="match status" value="1"/>
</dbReference>
<dbReference type="InterPro" id="IPR004177">
    <property type="entry name" value="DDHD_dom"/>
</dbReference>
<feature type="compositionally biased region" description="Basic and acidic residues" evidence="1">
    <location>
        <begin position="237"/>
        <end position="249"/>
    </location>
</feature>
<name>A0A9W8Z3S0_9PEZI</name>
<feature type="region of interest" description="Disordered" evidence="1">
    <location>
        <begin position="237"/>
        <end position="272"/>
    </location>
</feature>
<dbReference type="InterPro" id="IPR055555">
    <property type="entry name" value="PA-PLA1_DUF7131"/>
</dbReference>
<feature type="region of interest" description="Disordered" evidence="1">
    <location>
        <begin position="733"/>
        <end position="757"/>
    </location>
</feature>
<evidence type="ECO:0000259" key="2">
    <source>
        <dbReference type="PROSITE" id="PS51043"/>
    </source>
</evidence>
<feature type="compositionally biased region" description="Low complexity" evidence="1">
    <location>
        <begin position="250"/>
        <end position="261"/>
    </location>
</feature>
<evidence type="ECO:0000256" key="1">
    <source>
        <dbReference type="SAM" id="MobiDB-lite"/>
    </source>
</evidence>
<dbReference type="AlphaFoldDB" id="A0A9W8Z3S0"/>
<comment type="caution">
    <text evidence="3">The sequence shown here is derived from an EMBL/GenBank/DDBJ whole genome shotgun (WGS) entry which is preliminary data.</text>
</comment>
<proteinExistence type="predicted"/>
<evidence type="ECO:0000313" key="4">
    <source>
        <dbReference type="Proteomes" id="UP001140453"/>
    </source>
</evidence>
<protein>
    <recommendedName>
        <fullName evidence="2">DDHD domain-containing protein</fullName>
    </recommendedName>
</protein>
<dbReference type="OrthoDB" id="431378at2759"/>
<evidence type="ECO:0000313" key="3">
    <source>
        <dbReference type="EMBL" id="KAJ4396269.1"/>
    </source>
</evidence>
<dbReference type="GO" id="GO:0004620">
    <property type="term" value="F:phospholipase activity"/>
    <property type="evidence" value="ECO:0007669"/>
    <property type="project" value="TreeGrafter"/>
</dbReference>
<feature type="region of interest" description="Disordered" evidence="1">
    <location>
        <begin position="97"/>
        <end position="161"/>
    </location>
</feature>
<feature type="compositionally biased region" description="Polar residues" evidence="1">
    <location>
        <begin position="929"/>
        <end position="962"/>
    </location>
</feature>
<feature type="region of interest" description="Disordered" evidence="1">
    <location>
        <begin position="194"/>
        <end position="222"/>
    </location>
</feature>
<feature type="region of interest" description="Disordered" evidence="1">
    <location>
        <begin position="440"/>
        <end position="547"/>
    </location>
</feature>
<reference evidence="3" key="1">
    <citation type="submission" date="2022-10" db="EMBL/GenBank/DDBJ databases">
        <title>Tapping the CABI collections for fungal endophytes: first genome assemblies for Collariella, Neodidymelliopsis, Ascochyta clinopodiicola, Didymella pomorum, Didymosphaeria variabile, Neocosmospora piperis and Neocucurbitaria cava.</title>
        <authorList>
            <person name="Hill R."/>
        </authorList>
    </citation>
    <scope>NUCLEOTIDE SEQUENCE</scope>
    <source>
        <strain evidence="3">IMI 355082</strain>
    </source>
</reference>
<dbReference type="InterPro" id="IPR057826">
    <property type="entry name" value="WWE_C20G8.02"/>
</dbReference>
<dbReference type="GO" id="GO:0005737">
    <property type="term" value="C:cytoplasm"/>
    <property type="evidence" value="ECO:0007669"/>
    <property type="project" value="TreeGrafter"/>
</dbReference>
<feature type="domain" description="DDHD" evidence="2">
    <location>
        <begin position="763"/>
        <end position="1089"/>
    </location>
</feature>
<dbReference type="SMART" id="SM01127">
    <property type="entry name" value="DDHD"/>
    <property type="match status" value="1"/>
</dbReference>
<feature type="compositionally biased region" description="Basic and acidic residues" evidence="1">
    <location>
        <begin position="444"/>
        <end position="458"/>
    </location>
</feature>
<feature type="region of interest" description="Disordered" evidence="1">
    <location>
        <begin position="929"/>
        <end position="985"/>
    </location>
</feature>
<feature type="compositionally biased region" description="Polar residues" evidence="1">
    <location>
        <begin position="98"/>
        <end position="107"/>
    </location>
</feature>
<dbReference type="Pfam" id="PF23463">
    <property type="entry name" value="WWE_2"/>
    <property type="match status" value="1"/>
</dbReference>
<dbReference type="Proteomes" id="UP001140453">
    <property type="component" value="Unassembled WGS sequence"/>
</dbReference>
<sequence>MLTRRSFLTTTDPQALHASIRTDQIGLLLKELPKRNVSPIDRNARLRLLHTAALSTSTSAPSQRRLGPTFRRVSTSQARRVVTRSWSSLGASCAWHTGPNNMASGSASADKKGEKSSWASAVDSINPWAGSRSSTPVPKEPLPPPPPPPPNPGNSGGDHSINLIYGLSARKYPTDCPPLKVKWFHAVDVPKRKPQLIRGLKKKPEDSKPQPQPKKWVPFSPNDSRSIEAAYQSVLEAKEHEQDREDSSSRKPSGSRRGLSSEAEASDHETGTHVPVNEDFLFDVDIEKRELAPVYWLGPIYDVRRGSWFYQEGSTLRPCEENLAAQLEEGYLRCKPWLYPASRLRSESKSKGNVTPKASVENLKAQAAMQTDTSLKMMGPAPQPSTNRLFGAWMNSIATYQDSTTAWLNSDGVLSWVTSTVYERFAGGGFLSGVKVVRGYTEPGKSKPKTDSKDDKESTTPTDANSPQDKSRKRKSAPPMTRSDSIDISASADQEEGLESSRGNSIKQQLSSLMEKENPDVDEEEEAVRRREEKEIQDDYNAPAGETQGRDIEHLVLVTHGIGQLLGLRMESVNFVHDVNTLRKSIKSVYTTSEDLRALNTEIGGGPGNSRIQVLPVCWRHLLDFPKRREEKKHEQDLGLATKEEDEYPSLDDLTIEGAGFARSLISDLALDVLLYQSAYREQISNIVFRECNKIYKLFIERNPGFNGKVHLLGHSLGSAILFDILCRQQEKKKEGEQSRNPLRMWPAETSRPETKDPRDLTFDFEVDDFYCLGSPIGLFQMLKGRTVSARHLTDGRPADSPYDPDFLDDPFFQAPLTVDHHRLSPITGLPYSVSSPKCSQMFNIFYPSDPIAYRIEPLISPAMSTLKPQNLPYTKKGIFSVNPQGITGIGAKVGQSMSGLWSSLSAGLANNLLNRSLGLTSEDVAKINASQQQHHAPSPGAGTNISAGTISHSNSTTSLSQKAAERKKQLAEEAAEGGRKSISGNDMTLLDDDLETLYSKFQKARTEFSEDIKFDDTVAREKWAEEENKAARLRREEVKVRALNRNGRVDYSIQEGALDFNPLSTIASHLQYWADEDVAHFLTSQLLSRKGMGNEQQGSK</sequence>